<dbReference type="FunFam" id="1.10.150.80:FF:000002">
    <property type="entry name" value="ATP-dependent DNA helicase RecQ"/>
    <property type="match status" value="1"/>
</dbReference>
<keyword evidence="13" id="KW-0234">DNA repair</keyword>
<dbReference type="InterPro" id="IPR006293">
    <property type="entry name" value="DNA_helicase_ATP-dep_RecQ_bac"/>
</dbReference>
<dbReference type="InterPro" id="IPR014001">
    <property type="entry name" value="Helicase_ATP-bd"/>
</dbReference>
<keyword evidence="8 20" id="KW-0347">Helicase</keyword>
<comment type="caution">
    <text evidence="20">The sequence shown here is derived from an EMBL/GenBank/DDBJ whole genome shotgun (WGS) entry which is preliminary data.</text>
</comment>
<evidence type="ECO:0000256" key="2">
    <source>
        <dbReference type="ARBA" id="ARBA00001947"/>
    </source>
</evidence>
<dbReference type="EMBL" id="MGFH01000095">
    <property type="protein sequence ID" value="OGM05831.1"/>
    <property type="molecule type" value="Genomic_DNA"/>
</dbReference>
<dbReference type="GO" id="GO:0043590">
    <property type="term" value="C:bacterial nucleoid"/>
    <property type="evidence" value="ECO:0007669"/>
    <property type="project" value="TreeGrafter"/>
</dbReference>
<comment type="catalytic activity">
    <reaction evidence="15">
        <text>Couples ATP hydrolysis with the unwinding of duplex DNA by translocating in the 3'-5' direction.</text>
        <dbReference type="EC" id="5.6.2.4"/>
    </reaction>
</comment>
<dbReference type="InterPro" id="IPR036388">
    <property type="entry name" value="WH-like_DNA-bd_sf"/>
</dbReference>
<comment type="cofactor">
    <cofactor evidence="1">
        <name>Mg(2+)</name>
        <dbReference type="ChEBI" id="CHEBI:18420"/>
    </cofactor>
</comment>
<dbReference type="InterPro" id="IPR011545">
    <property type="entry name" value="DEAD/DEAH_box_helicase_dom"/>
</dbReference>
<name>A0A1F7WSS6_9BACT</name>
<evidence type="ECO:0000259" key="19">
    <source>
        <dbReference type="PROSITE" id="PS51194"/>
    </source>
</evidence>
<dbReference type="SMART" id="SM00487">
    <property type="entry name" value="DEXDc"/>
    <property type="match status" value="1"/>
</dbReference>
<keyword evidence="12" id="KW-0233">DNA recombination</keyword>
<dbReference type="InterPro" id="IPR010997">
    <property type="entry name" value="HRDC-like_sf"/>
</dbReference>
<dbReference type="Pfam" id="PF00271">
    <property type="entry name" value="Helicase_C"/>
    <property type="match status" value="1"/>
</dbReference>
<evidence type="ECO:0000256" key="13">
    <source>
        <dbReference type="ARBA" id="ARBA00023204"/>
    </source>
</evidence>
<dbReference type="NCBIfam" id="TIGR00614">
    <property type="entry name" value="recQ_fam"/>
    <property type="match status" value="1"/>
</dbReference>
<evidence type="ECO:0000256" key="10">
    <source>
        <dbReference type="ARBA" id="ARBA00022840"/>
    </source>
</evidence>
<keyword evidence="6" id="KW-0227">DNA damage</keyword>
<feature type="domain" description="Helicase ATP-binding" evidence="18">
    <location>
        <begin position="26"/>
        <end position="195"/>
    </location>
</feature>
<keyword evidence="11" id="KW-0238">DNA-binding</keyword>
<dbReference type="GO" id="GO:0009378">
    <property type="term" value="F:four-way junction helicase activity"/>
    <property type="evidence" value="ECO:0007669"/>
    <property type="project" value="TreeGrafter"/>
</dbReference>
<dbReference type="PANTHER" id="PTHR13710:SF105">
    <property type="entry name" value="ATP-DEPENDENT DNA HELICASE Q1"/>
    <property type="match status" value="1"/>
</dbReference>
<keyword evidence="14" id="KW-0413">Isomerase</keyword>
<feature type="domain" description="Helicase C-terminal" evidence="19">
    <location>
        <begin position="216"/>
        <end position="365"/>
    </location>
</feature>
<dbReference type="Proteomes" id="UP000178735">
    <property type="component" value="Unassembled WGS sequence"/>
</dbReference>
<dbReference type="FunFam" id="3.40.50.300:FF:000296">
    <property type="entry name" value="ATP-dependent DNA helicase RecQ"/>
    <property type="match status" value="1"/>
</dbReference>
<dbReference type="GO" id="GO:0046872">
    <property type="term" value="F:metal ion binding"/>
    <property type="evidence" value="ECO:0007669"/>
    <property type="project" value="UniProtKB-KW"/>
</dbReference>
<evidence type="ECO:0000256" key="5">
    <source>
        <dbReference type="ARBA" id="ARBA00022741"/>
    </source>
</evidence>
<dbReference type="Pfam" id="PF00570">
    <property type="entry name" value="HRDC"/>
    <property type="match status" value="1"/>
</dbReference>
<dbReference type="InterPro" id="IPR001650">
    <property type="entry name" value="Helicase_C-like"/>
</dbReference>
<dbReference type="GO" id="GO:0030894">
    <property type="term" value="C:replisome"/>
    <property type="evidence" value="ECO:0007669"/>
    <property type="project" value="TreeGrafter"/>
</dbReference>
<gene>
    <name evidence="20" type="ORF">A2008_02455</name>
</gene>
<dbReference type="GO" id="GO:0003677">
    <property type="term" value="F:DNA binding"/>
    <property type="evidence" value="ECO:0007669"/>
    <property type="project" value="UniProtKB-KW"/>
</dbReference>
<dbReference type="InterPro" id="IPR004589">
    <property type="entry name" value="DNA_helicase_ATP-dep_RecQ"/>
</dbReference>
<dbReference type="GO" id="GO:0043138">
    <property type="term" value="F:3'-5' DNA helicase activity"/>
    <property type="evidence" value="ECO:0007669"/>
    <property type="project" value="UniProtKB-EC"/>
</dbReference>
<dbReference type="GO" id="GO:0006281">
    <property type="term" value="P:DNA repair"/>
    <property type="evidence" value="ECO:0007669"/>
    <property type="project" value="UniProtKB-KW"/>
</dbReference>
<sequence length="613" mass="67816">MLTHPLKLLRQYFGYSQFREGQPELISAIISGRDALGIMPTGAGKSICFQIPALMAKGAVIVVSPLISLMKDQVESLRQAGLPAAFINSTLTSSEYRNIVSEALKGTFKLIYIAPERLENLNFLNFLNEISVSMVTIDEAHCVSQWGHDFRPSYLKIAEMIGMFKNKPVVSAFTATATPLVKEDIVKLLKLNDPVMVVTGFDRKNLYFEVNRPDNKADFTLDYLRKNSGKSGIIYCITRKLVESVHEKLNAAGIDAVRYHAGLPMKERKAAQDSFIYDQAGIIVATNAFGMGIDKSNVRFVLHYNMPKNIESYYQEAGRAGRDGEKSECVMLFSGSDIIMNKFLIENSDRDKDAPGAPRSDKTHELRKLSQMIEYCSTSSCLRSYVLRYFGEKPDGCGCGNCGSCLGGGELTDMTERAKKVLLCIHFMGGRFGSAFTAEVLRGDNPERAREYRFDKLPVYGSLKELPAAAVKDFISALAAAGYIKVDDSQYRTLSLAEKAVSALKNDEKIMVKYKDAGIKTKAKAAPKKAAAAEAAGDAKLFDRLKALRRELADKQRVPPYLIFSDAALNGMCSLLPSTAAEFLEVSGVGQRKLEQYGKIFMAEIKRFSDSKR</sequence>
<proteinExistence type="inferred from homology"/>
<dbReference type="Gene3D" id="3.40.50.300">
    <property type="entry name" value="P-loop containing nucleotide triphosphate hydrolases"/>
    <property type="match status" value="2"/>
</dbReference>
<evidence type="ECO:0000256" key="3">
    <source>
        <dbReference type="ARBA" id="ARBA00005446"/>
    </source>
</evidence>
<keyword evidence="9" id="KW-0862">Zinc</keyword>
<organism evidence="20 21">
    <name type="scientific">Candidatus Wallbacteria bacterium GWC2_49_35</name>
    <dbReference type="NCBI Taxonomy" id="1817813"/>
    <lineage>
        <taxon>Bacteria</taxon>
        <taxon>Candidatus Walliibacteriota</taxon>
    </lineage>
</organism>
<dbReference type="SUPFAM" id="SSF47819">
    <property type="entry name" value="HRDC-like"/>
    <property type="match status" value="1"/>
</dbReference>
<dbReference type="PROSITE" id="PS51192">
    <property type="entry name" value="HELICASE_ATP_BIND_1"/>
    <property type="match status" value="1"/>
</dbReference>
<comment type="similarity">
    <text evidence="3">Belongs to the helicase family. RecQ subfamily.</text>
</comment>
<evidence type="ECO:0000256" key="9">
    <source>
        <dbReference type="ARBA" id="ARBA00022833"/>
    </source>
</evidence>
<evidence type="ECO:0000313" key="20">
    <source>
        <dbReference type="EMBL" id="OGM05831.1"/>
    </source>
</evidence>
<dbReference type="STRING" id="1817813.A2008_02455"/>
<evidence type="ECO:0000256" key="16">
    <source>
        <dbReference type="NCBIfam" id="TIGR01389"/>
    </source>
</evidence>
<feature type="domain" description="HRDC" evidence="17">
    <location>
        <begin position="535"/>
        <end position="613"/>
    </location>
</feature>
<evidence type="ECO:0000256" key="12">
    <source>
        <dbReference type="ARBA" id="ARBA00023172"/>
    </source>
</evidence>
<evidence type="ECO:0000259" key="17">
    <source>
        <dbReference type="PROSITE" id="PS50967"/>
    </source>
</evidence>
<dbReference type="SMART" id="SM00956">
    <property type="entry name" value="RQC"/>
    <property type="match status" value="1"/>
</dbReference>
<evidence type="ECO:0000256" key="15">
    <source>
        <dbReference type="ARBA" id="ARBA00034617"/>
    </source>
</evidence>
<dbReference type="GO" id="GO:0016787">
    <property type="term" value="F:hydrolase activity"/>
    <property type="evidence" value="ECO:0007669"/>
    <property type="project" value="UniProtKB-KW"/>
</dbReference>
<keyword evidence="7" id="KW-0378">Hydrolase</keyword>
<dbReference type="EC" id="5.6.2.4" evidence="16"/>
<dbReference type="InterPro" id="IPR027417">
    <property type="entry name" value="P-loop_NTPase"/>
</dbReference>
<evidence type="ECO:0000256" key="1">
    <source>
        <dbReference type="ARBA" id="ARBA00001946"/>
    </source>
</evidence>
<dbReference type="InterPro" id="IPR036390">
    <property type="entry name" value="WH_DNA-bd_sf"/>
</dbReference>
<evidence type="ECO:0000256" key="14">
    <source>
        <dbReference type="ARBA" id="ARBA00023235"/>
    </source>
</evidence>
<dbReference type="Gene3D" id="1.10.150.80">
    <property type="entry name" value="HRDC domain"/>
    <property type="match status" value="1"/>
</dbReference>
<dbReference type="InterPro" id="IPR032284">
    <property type="entry name" value="RecQ_Zn-bd"/>
</dbReference>
<comment type="cofactor">
    <cofactor evidence="2">
        <name>Zn(2+)</name>
        <dbReference type="ChEBI" id="CHEBI:29105"/>
    </cofactor>
</comment>
<dbReference type="CDD" id="cd17920">
    <property type="entry name" value="DEXHc_RecQ"/>
    <property type="match status" value="1"/>
</dbReference>
<evidence type="ECO:0000259" key="18">
    <source>
        <dbReference type="PROSITE" id="PS51192"/>
    </source>
</evidence>
<dbReference type="AlphaFoldDB" id="A0A1F7WSS6"/>
<dbReference type="NCBIfam" id="TIGR01389">
    <property type="entry name" value="recQ"/>
    <property type="match status" value="1"/>
</dbReference>
<evidence type="ECO:0000256" key="4">
    <source>
        <dbReference type="ARBA" id="ARBA00022723"/>
    </source>
</evidence>
<dbReference type="SMART" id="SM00341">
    <property type="entry name" value="HRDC"/>
    <property type="match status" value="1"/>
</dbReference>
<dbReference type="Gene3D" id="1.10.10.10">
    <property type="entry name" value="Winged helix-like DNA-binding domain superfamily/Winged helix DNA-binding domain"/>
    <property type="match status" value="1"/>
</dbReference>
<dbReference type="PROSITE" id="PS51194">
    <property type="entry name" value="HELICASE_CTER"/>
    <property type="match status" value="1"/>
</dbReference>
<dbReference type="GO" id="GO:0005737">
    <property type="term" value="C:cytoplasm"/>
    <property type="evidence" value="ECO:0007669"/>
    <property type="project" value="TreeGrafter"/>
</dbReference>
<dbReference type="GO" id="GO:0005524">
    <property type="term" value="F:ATP binding"/>
    <property type="evidence" value="ECO:0007669"/>
    <property type="project" value="UniProtKB-KW"/>
</dbReference>
<dbReference type="InterPro" id="IPR044876">
    <property type="entry name" value="HRDC_dom_sf"/>
</dbReference>
<dbReference type="CDD" id="cd18794">
    <property type="entry name" value="SF2_C_RecQ"/>
    <property type="match status" value="1"/>
</dbReference>
<evidence type="ECO:0000256" key="6">
    <source>
        <dbReference type="ARBA" id="ARBA00022763"/>
    </source>
</evidence>
<dbReference type="InterPro" id="IPR002121">
    <property type="entry name" value="HRDC_dom"/>
</dbReference>
<keyword evidence="10" id="KW-0067">ATP-binding</keyword>
<dbReference type="PROSITE" id="PS50967">
    <property type="entry name" value="HRDC"/>
    <property type="match status" value="1"/>
</dbReference>
<dbReference type="SUPFAM" id="SSF46785">
    <property type="entry name" value="Winged helix' DNA-binding domain"/>
    <property type="match status" value="1"/>
</dbReference>
<dbReference type="Pfam" id="PF00270">
    <property type="entry name" value="DEAD"/>
    <property type="match status" value="1"/>
</dbReference>
<protein>
    <recommendedName>
        <fullName evidence="16">DNA helicase RecQ</fullName>
        <ecNumber evidence="16">5.6.2.4</ecNumber>
    </recommendedName>
</protein>
<dbReference type="SMART" id="SM00490">
    <property type="entry name" value="HELICc"/>
    <property type="match status" value="1"/>
</dbReference>
<accession>A0A1F7WSS6</accession>
<evidence type="ECO:0000256" key="8">
    <source>
        <dbReference type="ARBA" id="ARBA00022806"/>
    </source>
</evidence>
<dbReference type="GO" id="GO:0006260">
    <property type="term" value="P:DNA replication"/>
    <property type="evidence" value="ECO:0007669"/>
    <property type="project" value="InterPro"/>
</dbReference>
<evidence type="ECO:0000256" key="7">
    <source>
        <dbReference type="ARBA" id="ARBA00022801"/>
    </source>
</evidence>
<dbReference type="InterPro" id="IPR018982">
    <property type="entry name" value="RQC_domain"/>
</dbReference>
<dbReference type="SUPFAM" id="SSF52540">
    <property type="entry name" value="P-loop containing nucleoside triphosphate hydrolases"/>
    <property type="match status" value="1"/>
</dbReference>
<evidence type="ECO:0000256" key="11">
    <source>
        <dbReference type="ARBA" id="ARBA00023125"/>
    </source>
</evidence>
<keyword evidence="5" id="KW-0547">Nucleotide-binding</keyword>
<dbReference type="Pfam" id="PF09382">
    <property type="entry name" value="RQC"/>
    <property type="match status" value="1"/>
</dbReference>
<keyword evidence="4" id="KW-0479">Metal-binding</keyword>
<dbReference type="Pfam" id="PF16124">
    <property type="entry name" value="RecQ_Zn_bind"/>
    <property type="match status" value="1"/>
</dbReference>
<dbReference type="PANTHER" id="PTHR13710">
    <property type="entry name" value="DNA HELICASE RECQ FAMILY MEMBER"/>
    <property type="match status" value="1"/>
</dbReference>
<dbReference type="GO" id="GO:0006310">
    <property type="term" value="P:DNA recombination"/>
    <property type="evidence" value="ECO:0007669"/>
    <property type="project" value="UniProtKB-UniRule"/>
</dbReference>
<dbReference type="GO" id="GO:0009432">
    <property type="term" value="P:SOS response"/>
    <property type="evidence" value="ECO:0007669"/>
    <property type="project" value="UniProtKB-UniRule"/>
</dbReference>
<reference evidence="20 21" key="1">
    <citation type="journal article" date="2016" name="Nat. Commun.">
        <title>Thousands of microbial genomes shed light on interconnected biogeochemical processes in an aquifer system.</title>
        <authorList>
            <person name="Anantharaman K."/>
            <person name="Brown C.T."/>
            <person name="Hug L.A."/>
            <person name="Sharon I."/>
            <person name="Castelle C.J."/>
            <person name="Probst A.J."/>
            <person name="Thomas B.C."/>
            <person name="Singh A."/>
            <person name="Wilkins M.J."/>
            <person name="Karaoz U."/>
            <person name="Brodie E.L."/>
            <person name="Williams K.H."/>
            <person name="Hubbard S.S."/>
            <person name="Banfield J.F."/>
        </authorList>
    </citation>
    <scope>NUCLEOTIDE SEQUENCE [LARGE SCALE GENOMIC DNA]</scope>
</reference>
<evidence type="ECO:0000313" key="21">
    <source>
        <dbReference type="Proteomes" id="UP000178735"/>
    </source>
</evidence>